<keyword evidence="1" id="KW-0805">Transcription regulation</keyword>
<dbReference type="PROSITE" id="PS50932">
    <property type="entry name" value="HTH_LACI_2"/>
    <property type="match status" value="1"/>
</dbReference>
<evidence type="ECO:0000259" key="4">
    <source>
        <dbReference type="PROSITE" id="PS50932"/>
    </source>
</evidence>
<dbReference type="AlphaFoldDB" id="A0A9D2H5I8"/>
<dbReference type="Pfam" id="PF00532">
    <property type="entry name" value="Peripla_BP_1"/>
    <property type="match status" value="1"/>
</dbReference>
<proteinExistence type="predicted"/>
<reference evidence="5" key="1">
    <citation type="journal article" date="2021" name="PeerJ">
        <title>Extensive microbial diversity within the chicken gut microbiome revealed by metagenomics and culture.</title>
        <authorList>
            <person name="Gilroy R."/>
            <person name="Ravi A."/>
            <person name="Getino M."/>
            <person name="Pursley I."/>
            <person name="Horton D.L."/>
            <person name="Alikhan N.F."/>
            <person name="Baker D."/>
            <person name="Gharbi K."/>
            <person name="Hall N."/>
            <person name="Watson M."/>
            <person name="Adriaenssens E.M."/>
            <person name="Foster-Nyarko E."/>
            <person name="Jarju S."/>
            <person name="Secka A."/>
            <person name="Antonio M."/>
            <person name="Oren A."/>
            <person name="Chaudhuri R.R."/>
            <person name="La Ragione R."/>
            <person name="Hildebrand F."/>
            <person name="Pallen M.J."/>
        </authorList>
    </citation>
    <scope>NUCLEOTIDE SEQUENCE</scope>
    <source>
        <strain evidence="5">ChiHjej8B7-3636</strain>
    </source>
</reference>
<sequence length="313" mass="33017">MATIVDVAKLAGVSTATVSRVFNGQVVSDERVRAVRSAAHELQYVPNRTARSLRRRHSEMIALIFPDVSNPYFTEIARGVEDVARAAGYSVVLCNTDGDHAQESEYLRVAAAANMAGVIIAAADDESPAPPEGSGPAVVAIDRALRGANVDEIVMDNYEAGFLAARAIEDRGPLVVLTGSEAVGTARDRARGAVDAGAVDVIHADFGVEGGRRHALELLDRAERPGGIVAGNNLLGVGVLQAMASRNLTTRDIAVSVIGALPFTTLHPQAVPIVHLPSRRMGELAAERMLRRISGDAGGLERVVLRGELRDAV</sequence>
<keyword evidence="3" id="KW-0804">Transcription</keyword>
<dbReference type="Pfam" id="PF00356">
    <property type="entry name" value="LacI"/>
    <property type="match status" value="1"/>
</dbReference>
<keyword evidence="2" id="KW-0238">DNA-binding</keyword>
<comment type="caution">
    <text evidence="5">The sequence shown here is derived from an EMBL/GenBank/DDBJ whole genome shotgun (WGS) entry which is preliminary data.</text>
</comment>
<organism evidence="5 6">
    <name type="scientific">Candidatus Microbacterium stercoravium</name>
    <dbReference type="NCBI Taxonomy" id="2838697"/>
    <lineage>
        <taxon>Bacteria</taxon>
        <taxon>Bacillati</taxon>
        <taxon>Actinomycetota</taxon>
        <taxon>Actinomycetes</taxon>
        <taxon>Micrococcales</taxon>
        <taxon>Microbacteriaceae</taxon>
        <taxon>Microbacterium</taxon>
    </lineage>
</organism>
<reference evidence="5" key="2">
    <citation type="submission" date="2021-04" db="EMBL/GenBank/DDBJ databases">
        <authorList>
            <person name="Gilroy R."/>
        </authorList>
    </citation>
    <scope>NUCLEOTIDE SEQUENCE</scope>
    <source>
        <strain evidence="5">ChiHjej8B7-3636</strain>
    </source>
</reference>
<dbReference type="InterPro" id="IPR001761">
    <property type="entry name" value="Peripla_BP/Lac1_sug-bd_dom"/>
</dbReference>
<dbReference type="CDD" id="cd06267">
    <property type="entry name" value="PBP1_LacI_sugar_binding-like"/>
    <property type="match status" value="1"/>
</dbReference>
<dbReference type="PANTHER" id="PTHR30146">
    <property type="entry name" value="LACI-RELATED TRANSCRIPTIONAL REPRESSOR"/>
    <property type="match status" value="1"/>
</dbReference>
<evidence type="ECO:0000313" key="6">
    <source>
        <dbReference type="Proteomes" id="UP000824220"/>
    </source>
</evidence>
<name>A0A9D2H5I8_9MICO</name>
<evidence type="ECO:0000313" key="5">
    <source>
        <dbReference type="EMBL" id="HJA03985.1"/>
    </source>
</evidence>
<dbReference type="Gene3D" id="1.10.260.40">
    <property type="entry name" value="lambda repressor-like DNA-binding domains"/>
    <property type="match status" value="1"/>
</dbReference>
<gene>
    <name evidence="5" type="ORF">H9800_03910</name>
</gene>
<dbReference type="SUPFAM" id="SSF53822">
    <property type="entry name" value="Periplasmic binding protein-like I"/>
    <property type="match status" value="1"/>
</dbReference>
<evidence type="ECO:0000256" key="2">
    <source>
        <dbReference type="ARBA" id="ARBA00023125"/>
    </source>
</evidence>
<dbReference type="Gene3D" id="3.40.50.2300">
    <property type="match status" value="2"/>
</dbReference>
<dbReference type="EMBL" id="DXAM01000052">
    <property type="protein sequence ID" value="HJA03985.1"/>
    <property type="molecule type" value="Genomic_DNA"/>
</dbReference>
<dbReference type="InterPro" id="IPR000843">
    <property type="entry name" value="HTH_LacI"/>
</dbReference>
<evidence type="ECO:0000256" key="1">
    <source>
        <dbReference type="ARBA" id="ARBA00023015"/>
    </source>
</evidence>
<dbReference type="PANTHER" id="PTHR30146:SF109">
    <property type="entry name" value="HTH-TYPE TRANSCRIPTIONAL REGULATOR GALS"/>
    <property type="match status" value="1"/>
</dbReference>
<dbReference type="InterPro" id="IPR028082">
    <property type="entry name" value="Peripla_BP_I"/>
</dbReference>
<dbReference type="GO" id="GO:0003700">
    <property type="term" value="F:DNA-binding transcription factor activity"/>
    <property type="evidence" value="ECO:0007669"/>
    <property type="project" value="TreeGrafter"/>
</dbReference>
<dbReference type="SUPFAM" id="SSF47413">
    <property type="entry name" value="lambda repressor-like DNA-binding domains"/>
    <property type="match status" value="1"/>
</dbReference>
<evidence type="ECO:0000256" key="3">
    <source>
        <dbReference type="ARBA" id="ARBA00023163"/>
    </source>
</evidence>
<dbReference type="SMART" id="SM00354">
    <property type="entry name" value="HTH_LACI"/>
    <property type="match status" value="1"/>
</dbReference>
<protein>
    <submittedName>
        <fullName evidence="5">LacI family transcriptional regulator</fullName>
    </submittedName>
</protein>
<dbReference type="Proteomes" id="UP000824220">
    <property type="component" value="Unassembled WGS sequence"/>
</dbReference>
<dbReference type="CDD" id="cd01392">
    <property type="entry name" value="HTH_LacI"/>
    <property type="match status" value="1"/>
</dbReference>
<feature type="domain" description="HTH lacI-type" evidence="4">
    <location>
        <begin position="2"/>
        <end position="55"/>
    </location>
</feature>
<accession>A0A9D2H5I8</accession>
<dbReference type="InterPro" id="IPR010982">
    <property type="entry name" value="Lambda_DNA-bd_dom_sf"/>
</dbReference>
<dbReference type="GO" id="GO:0000976">
    <property type="term" value="F:transcription cis-regulatory region binding"/>
    <property type="evidence" value="ECO:0007669"/>
    <property type="project" value="TreeGrafter"/>
</dbReference>
<dbReference type="PRINTS" id="PR00036">
    <property type="entry name" value="HTHLACI"/>
</dbReference>